<dbReference type="AlphaFoldDB" id="A0A7W4FCD3"/>
<dbReference type="RefSeq" id="WP_012223213.1">
    <property type="nucleotide sequence ID" value="NZ_JABEQG010000002.1"/>
</dbReference>
<dbReference type="EMBL" id="JABEQG010000002">
    <property type="protein sequence ID" value="MBB2155145.1"/>
    <property type="molecule type" value="Genomic_DNA"/>
</dbReference>
<evidence type="ECO:0000313" key="3">
    <source>
        <dbReference type="Proteomes" id="UP000550787"/>
    </source>
</evidence>
<sequence>MTDHPPATVSRPDAQTNDAVPPQAIRARLFPFTGPVPAERVIRGVCIGGVISLVLWALLVGIIMVIRRL</sequence>
<comment type="caution">
    <text evidence="2">The sequence shown here is derived from an EMBL/GenBank/DDBJ whole genome shotgun (WGS) entry which is preliminary data.</text>
</comment>
<dbReference type="Proteomes" id="UP000550787">
    <property type="component" value="Unassembled WGS sequence"/>
</dbReference>
<organism evidence="2 3">
    <name type="scientific">Gluconacetobacter diazotrophicus</name>
    <name type="common">Acetobacter diazotrophicus</name>
    <dbReference type="NCBI Taxonomy" id="33996"/>
    <lineage>
        <taxon>Bacteria</taxon>
        <taxon>Pseudomonadati</taxon>
        <taxon>Pseudomonadota</taxon>
        <taxon>Alphaproteobacteria</taxon>
        <taxon>Acetobacterales</taxon>
        <taxon>Acetobacteraceae</taxon>
        <taxon>Gluconacetobacter</taxon>
    </lineage>
</organism>
<name>A0A7W4FCD3_GLUDI</name>
<keyword evidence="1" id="KW-1133">Transmembrane helix</keyword>
<reference evidence="2 3" key="1">
    <citation type="submission" date="2020-04" db="EMBL/GenBank/DDBJ databases">
        <title>Description of novel Gluconacetobacter.</title>
        <authorList>
            <person name="Sombolestani A."/>
        </authorList>
    </citation>
    <scope>NUCLEOTIDE SEQUENCE [LARGE SCALE GENOMIC DNA]</scope>
    <source>
        <strain evidence="2 3">LMG 7603</strain>
    </source>
</reference>
<proteinExistence type="predicted"/>
<keyword evidence="1" id="KW-0472">Membrane</keyword>
<accession>A0A7W4FCD3</accession>
<feature type="transmembrane region" description="Helical" evidence="1">
    <location>
        <begin position="41"/>
        <end position="66"/>
    </location>
</feature>
<gene>
    <name evidence="2" type="ORF">HLH33_02280</name>
</gene>
<keyword evidence="1" id="KW-0812">Transmembrane</keyword>
<evidence type="ECO:0000256" key="1">
    <source>
        <dbReference type="SAM" id="Phobius"/>
    </source>
</evidence>
<protein>
    <submittedName>
        <fullName evidence="2">Uncharacterized protein</fullName>
    </submittedName>
</protein>
<evidence type="ECO:0000313" key="2">
    <source>
        <dbReference type="EMBL" id="MBB2155145.1"/>
    </source>
</evidence>